<keyword evidence="1" id="KW-0479">Metal-binding</keyword>
<dbReference type="Proteomes" id="UP001597353">
    <property type="component" value="Unassembled WGS sequence"/>
</dbReference>
<evidence type="ECO:0000256" key="2">
    <source>
        <dbReference type="ARBA" id="ARBA00022801"/>
    </source>
</evidence>
<accession>A0ABW4S597</accession>
<dbReference type="Pfam" id="PF08797">
    <property type="entry name" value="HIRAN"/>
    <property type="match status" value="1"/>
</dbReference>
<keyword evidence="2" id="KW-0378">Hydrolase</keyword>
<protein>
    <submittedName>
        <fullName evidence="4">HIRAN domain-containing protein</fullName>
    </submittedName>
</protein>
<keyword evidence="5" id="KW-1185">Reference proteome</keyword>
<dbReference type="InterPro" id="IPR014905">
    <property type="entry name" value="HIRAN"/>
</dbReference>
<proteinExistence type="predicted"/>
<dbReference type="Gene3D" id="3.30.70.2330">
    <property type="match status" value="1"/>
</dbReference>
<evidence type="ECO:0000313" key="5">
    <source>
        <dbReference type="Proteomes" id="UP001597353"/>
    </source>
</evidence>
<evidence type="ECO:0000256" key="1">
    <source>
        <dbReference type="ARBA" id="ARBA00022723"/>
    </source>
</evidence>
<reference evidence="5" key="1">
    <citation type="journal article" date="2019" name="Int. J. Syst. Evol. Microbiol.">
        <title>The Global Catalogue of Microorganisms (GCM) 10K type strain sequencing project: providing services to taxonomists for standard genome sequencing and annotation.</title>
        <authorList>
            <consortium name="The Broad Institute Genomics Platform"/>
            <consortium name="The Broad Institute Genome Sequencing Center for Infectious Disease"/>
            <person name="Wu L."/>
            <person name="Ma J."/>
        </authorList>
    </citation>
    <scope>NUCLEOTIDE SEQUENCE [LARGE SCALE GENOMIC DNA]</scope>
    <source>
        <strain evidence="5">CGMCC 4.7242</strain>
    </source>
</reference>
<sequence length="122" mass="12802">MDRRRFIASGVVAAPVLGAGPLYAGSGGARGRQDTVALLSTRIVNRDRFSATPLPQVGTRLALRREAGDYDPRRISVLTPEGATIGYLPPVQVGVLAALMDAGASAYATLTARGVDLWLEPV</sequence>
<dbReference type="EMBL" id="JBHUGH010000009">
    <property type="protein sequence ID" value="MFD1912751.1"/>
    <property type="molecule type" value="Genomic_DNA"/>
</dbReference>
<comment type="caution">
    <text evidence="4">The sequence shown here is derived from an EMBL/GenBank/DDBJ whole genome shotgun (WGS) entry which is preliminary data.</text>
</comment>
<evidence type="ECO:0000313" key="4">
    <source>
        <dbReference type="EMBL" id="MFD1912751.1"/>
    </source>
</evidence>
<dbReference type="RefSeq" id="WP_390261512.1">
    <property type="nucleotide sequence ID" value="NZ_JBHUGH010000009.1"/>
</dbReference>
<gene>
    <name evidence="4" type="ORF">ACFSGJ_11070</name>
</gene>
<evidence type="ECO:0000259" key="3">
    <source>
        <dbReference type="Pfam" id="PF08797"/>
    </source>
</evidence>
<organism evidence="4 5">
    <name type="scientific">Halodurantibacterium flavum</name>
    <dbReference type="NCBI Taxonomy" id="1382802"/>
    <lineage>
        <taxon>Bacteria</taxon>
        <taxon>Pseudomonadati</taxon>
        <taxon>Pseudomonadota</taxon>
        <taxon>Alphaproteobacteria</taxon>
        <taxon>Rhodobacterales</taxon>
        <taxon>Paracoccaceae</taxon>
        <taxon>Halodurantibacterium</taxon>
    </lineage>
</organism>
<name>A0ABW4S597_9RHOB</name>
<feature type="domain" description="HIRAN" evidence="3">
    <location>
        <begin position="40"/>
        <end position="109"/>
    </location>
</feature>